<evidence type="ECO:0000313" key="15">
    <source>
        <dbReference type="EMBL" id="CDW55715.1"/>
    </source>
</evidence>
<evidence type="ECO:0000313" key="16">
    <source>
        <dbReference type="Proteomes" id="UP000030665"/>
    </source>
</evidence>
<dbReference type="InterPro" id="IPR055270">
    <property type="entry name" value="Glyco_tran_10_C"/>
</dbReference>
<keyword evidence="9 12" id="KW-0333">Golgi apparatus</keyword>
<keyword evidence="5 12" id="KW-0808">Transferase</keyword>
<dbReference type="SUPFAM" id="SSF53756">
    <property type="entry name" value="UDP-Glycosyltransferase/glycogen phosphorylase"/>
    <property type="match status" value="1"/>
</dbReference>
<evidence type="ECO:0000256" key="12">
    <source>
        <dbReference type="RuleBase" id="RU003832"/>
    </source>
</evidence>
<dbReference type="GO" id="GO:0008417">
    <property type="term" value="F:fucosyltransferase activity"/>
    <property type="evidence" value="ECO:0007669"/>
    <property type="project" value="InterPro"/>
</dbReference>
<dbReference type="AlphaFoldDB" id="A0A077ZAL2"/>
<evidence type="ECO:0000256" key="9">
    <source>
        <dbReference type="ARBA" id="ARBA00023034"/>
    </source>
</evidence>
<evidence type="ECO:0000256" key="2">
    <source>
        <dbReference type="ARBA" id="ARBA00004922"/>
    </source>
</evidence>
<gene>
    <name evidence="15" type="ORF">TTRE_0000398801</name>
</gene>
<reference evidence="15" key="2">
    <citation type="submission" date="2014-03" db="EMBL/GenBank/DDBJ databases">
        <title>The whipworm genome and dual-species transcriptomics of an intimate host-pathogen interaction.</title>
        <authorList>
            <person name="Foth B.J."/>
            <person name="Tsai I.J."/>
            <person name="Reid A.J."/>
            <person name="Bancroft A.J."/>
            <person name="Nichol S."/>
            <person name="Tracey A."/>
            <person name="Holroyd N."/>
            <person name="Cotton J.A."/>
            <person name="Stanley E.J."/>
            <person name="Zarowiecki M."/>
            <person name="Liu J.Z."/>
            <person name="Huckvale T."/>
            <person name="Cooper P.J."/>
            <person name="Grencis R.K."/>
            <person name="Berriman M."/>
        </authorList>
    </citation>
    <scope>NUCLEOTIDE SEQUENCE [LARGE SCALE GENOMIC DNA]</scope>
</reference>
<keyword evidence="6 12" id="KW-0812">Transmembrane</keyword>
<accession>A0A077ZAL2</accession>
<feature type="domain" description="Fucosyltransferase C-terminal" evidence="13">
    <location>
        <begin position="199"/>
        <end position="373"/>
    </location>
</feature>
<keyword evidence="10" id="KW-0472">Membrane</keyword>
<protein>
    <recommendedName>
        <fullName evidence="12">Fucosyltransferase</fullName>
        <ecNumber evidence="12">2.4.1.-</ecNumber>
    </recommendedName>
</protein>
<evidence type="ECO:0000256" key="10">
    <source>
        <dbReference type="ARBA" id="ARBA00023136"/>
    </source>
</evidence>
<evidence type="ECO:0000259" key="14">
    <source>
        <dbReference type="Pfam" id="PF17039"/>
    </source>
</evidence>
<dbReference type="PANTHER" id="PTHR48438">
    <property type="entry name" value="ALPHA-(1,3)-FUCOSYLTRANSFERASE C-RELATED"/>
    <property type="match status" value="1"/>
</dbReference>
<comment type="pathway">
    <text evidence="2">Protein modification; protein glycosylation.</text>
</comment>
<dbReference type="Pfam" id="PF00852">
    <property type="entry name" value="Glyco_transf_10"/>
    <property type="match status" value="1"/>
</dbReference>
<dbReference type="UniPathway" id="UPA00378"/>
<feature type="domain" description="Fucosyltransferase N-terminal" evidence="14">
    <location>
        <begin position="70"/>
        <end position="177"/>
    </location>
</feature>
<reference evidence="15" key="1">
    <citation type="submission" date="2014-01" db="EMBL/GenBank/DDBJ databases">
        <authorList>
            <person name="Aslett M."/>
        </authorList>
    </citation>
    <scope>NUCLEOTIDE SEQUENCE</scope>
</reference>
<evidence type="ECO:0000256" key="11">
    <source>
        <dbReference type="ARBA" id="ARBA00023180"/>
    </source>
</evidence>
<keyword evidence="8" id="KW-1133">Transmembrane helix</keyword>
<dbReference type="EMBL" id="HG805973">
    <property type="protein sequence ID" value="CDW55715.1"/>
    <property type="molecule type" value="Genomic_DNA"/>
</dbReference>
<name>A0A077ZAL2_TRITR</name>
<evidence type="ECO:0000256" key="1">
    <source>
        <dbReference type="ARBA" id="ARBA00004447"/>
    </source>
</evidence>
<dbReference type="InterPro" id="IPR031481">
    <property type="entry name" value="Glyco_tran_10_N"/>
</dbReference>
<keyword evidence="16" id="KW-1185">Reference proteome</keyword>
<dbReference type="PANTHER" id="PTHR48438:SF1">
    <property type="entry name" value="ALPHA-(1,3)-FUCOSYLTRANSFERASE C-RELATED"/>
    <property type="match status" value="1"/>
</dbReference>
<keyword evidence="7" id="KW-0735">Signal-anchor</keyword>
<sequence>MKDRLMLARHLNLILLGLIVVLSALFLSQFRQGSCVQRTDVFTQRLAQKLRGSLLQSVKNAAKQEKIDANQLLILIWEDYSDTPTSNAYLSKCEELNCHVTHNRNLLPKAAAVVYYDRAIRLSSLPPKPRLPNQHYVFFLMESAHHVSSVAFNALAKNYYTLTMSYRRDSDLFTPFGFVRPRKTPLETPYTVWKSIALSKPKNAVWMGSFCNTPSKREVYVEKLKQYMQVDVYGKCGDLKCPKTDTAYMKEDQCEQMLKKNYKFYLAFENSVCKDFVTEKVFNRFDSHLVPVVFKRSHVEPLLPKGSFIAADDFKGPKELADYLNYLSANWTAYIEYYKWKDKYEVVPFPSGLEIGMCQLCARLRADNDVQVIYPTESADDVSKWFIGKSECIPNYGLYMSNEQNSTPSSLTE</sequence>
<dbReference type="Pfam" id="PF17039">
    <property type="entry name" value="Glyco_tran_10_N"/>
    <property type="match status" value="1"/>
</dbReference>
<evidence type="ECO:0000256" key="6">
    <source>
        <dbReference type="ARBA" id="ARBA00022692"/>
    </source>
</evidence>
<evidence type="ECO:0000256" key="7">
    <source>
        <dbReference type="ARBA" id="ARBA00022968"/>
    </source>
</evidence>
<evidence type="ECO:0000256" key="3">
    <source>
        <dbReference type="ARBA" id="ARBA00008919"/>
    </source>
</evidence>
<dbReference type="InterPro" id="IPR038577">
    <property type="entry name" value="GT10-like_C_sf"/>
</dbReference>
<comment type="similarity">
    <text evidence="3 12">Belongs to the glycosyltransferase 10 family.</text>
</comment>
<dbReference type="STRING" id="36087.A0A077ZAL2"/>
<proteinExistence type="inferred from homology"/>
<evidence type="ECO:0000256" key="4">
    <source>
        <dbReference type="ARBA" id="ARBA00022676"/>
    </source>
</evidence>
<dbReference type="InterPro" id="IPR001503">
    <property type="entry name" value="Glyco_trans_10"/>
</dbReference>
<keyword evidence="4 12" id="KW-0328">Glycosyltransferase</keyword>
<dbReference type="EC" id="2.4.1.-" evidence="12"/>
<evidence type="ECO:0000259" key="13">
    <source>
        <dbReference type="Pfam" id="PF00852"/>
    </source>
</evidence>
<keyword evidence="11" id="KW-0325">Glycoprotein</keyword>
<evidence type="ECO:0000256" key="5">
    <source>
        <dbReference type="ARBA" id="ARBA00022679"/>
    </source>
</evidence>
<comment type="subcellular location">
    <subcellularLocation>
        <location evidence="1 12">Golgi apparatus</location>
        <location evidence="1 12">Golgi stack membrane</location>
        <topology evidence="1 12">Single-pass type II membrane protein</topology>
    </subcellularLocation>
</comment>
<dbReference type="GO" id="GO:0032580">
    <property type="term" value="C:Golgi cisterna membrane"/>
    <property type="evidence" value="ECO:0007669"/>
    <property type="project" value="UniProtKB-SubCell"/>
</dbReference>
<dbReference type="Proteomes" id="UP000030665">
    <property type="component" value="Unassembled WGS sequence"/>
</dbReference>
<dbReference type="OrthoDB" id="427096at2759"/>
<evidence type="ECO:0000256" key="8">
    <source>
        <dbReference type="ARBA" id="ARBA00022989"/>
    </source>
</evidence>
<dbReference type="Gene3D" id="3.40.50.11660">
    <property type="entry name" value="Glycosyl transferase family 10, C-terminal domain"/>
    <property type="match status" value="1"/>
</dbReference>
<organism evidence="15 16">
    <name type="scientific">Trichuris trichiura</name>
    <name type="common">Whipworm</name>
    <name type="synonym">Trichocephalus trichiurus</name>
    <dbReference type="NCBI Taxonomy" id="36087"/>
    <lineage>
        <taxon>Eukaryota</taxon>
        <taxon>Metazoa</taxon>
        <taxon>Ecdysozoa</taxon>
        <taxon>Nematoda</taxon>
        <taxon>Enoplea</taxon>
        <taxon>Dorylaimia</taxon>
        <taxon>Trichinellida</taxon>
        <taxon>Trichuridae</taxon>
        <taxon>Trichuris</taxon>
    </lineage>
</organism>
<dbReference type="FunFam" id="3.40.50.11660:FF:000004">
    <property type="entry name" value="Glycoprotein 3-alpha-L-fucosyltransferase A"/>
    <property type="match status" value="1"/>
</dbReference>